<dbReference type="EMBL" id="SMGO01000002">
    <property type="protein sequence ID" value="TCK82920.1"/>
    <property type="molecule type" value="Genomic_DNA"/>
</dbReference>
<protein>
    <submittedName>
        <fullName evidence="3">Uncharacterized protein DUF1080</fullName>
    </submittedName>
</protein>
<feature type="domain" description="3-keto-alpha-glucoside-1,2-lyase/3-keto-2-hydroxy-glucal hydratase" evidence="2">
    <location>
        <begin position="76"/>
        <end position="297"/>
    </location>
</feature>
<proteinExistence type="predicted"/>
<name>A0A4R1LWL6_9SPHI</name>
<keyword evidence="4" id="KW-1185">Reference proteome</keyword>
<reference evidence="3 4" key="1">
    <citation type="submission" date="2019-03" db="EMBL/GenBank/DDBJ databases">
        <title>Genomic Encyclopedia of Archaeal and Bacterial Type Strains, Phase II (KMG-II): from individual species to whole genera.</title>
        <authorList>
            <person name="Goeker M."/>
        </authorList>
    </citation>
    <scope>NUCLEOTIDE SEQUENCE [LARGE SCALE GENOMIC DNA]</scope>
    <source>
        <strain evidence="3 4">DSM 22554</strain>
    </source>
</reference>
<dbReference type="AlphaFoldDB" id="A0A4R1LWL6"/>
<evidence type="ECO:0000256" key="1">
    <source>
        <dbReference type="SAM" id="SignalP"/>
    </source>
</evidence>
<keyword evidence="1" id="KW-0732">Signal</keyword>
<dbReference type="Pfam" id="PF06439">
    <property type="entry name" value="3keto-disac_hyd"/>
    <property type="match status" value="1"/>
</dbReference>
<comment type="caution">
    <text evidence="3">The sequence shown here is derived from an EMBL/GenBank/DDBJ whole genome shotgun (WGS) entry which is preliminary data.</text>
</comment>
<dbReference type="InterPro" id="IPR010496">
    <property type="entry name" value="AL/BT2_dom"/>
</dbReference>
<dbReference type="Proteomes" id="UP000294616">
    <property type="component" value="Unassembled WGS sequence"/>
</dbReference>
<organism evidence="3 4">
    <name type="scientific">Albibacterium bauzanense</name>
    <dbReference type="NCBI Taxonomy" id="653929"/>
    <lineage>
        <taxon>Bacteria</taxon>
        <taxon>Pseudomonadati</taxon>
        <taxon>Bacteroidota</taxon>
        <taxon>Sphingobacteriia</taxon>
        <taxon>Sphingobacteriales</taxon>
        <taxon>Sphingobacteriaceae</taxon>
        <taxon>Albibacterium</taxon>
    </lineage>
</organism>
<dbReference type="OrthoDB" id="929868at2"/>
<accession>A0A4R1LWL6</accession>
<evidence type="ECO:0000259" key="2">
    <source>
        <dbReference type="Pfam" id="PF06439"/>
    </source>
</evidence>
<sequence>MTSTNFKTLMRMFIVAALAIVSIPSFAQQPSAQSNTQSQTQRPRRVNLDSARVFIRPSKSPGLGKEMKKLKEDKDGFISMFNGKNLKGWDALPRFWSVKDGVIECVEGPGPGDNIQSNLVWMDSQKNPEKYANVEIHVQYRWLSNGGNSGVQVRGVMNVDSTKHIAGYQADMDPQNNYTGGIYDESALSGRRTKDVQGPHISPRGFKVTYPADGGEGKATPLAETSEQLASYLKPVGQEFNELVIIAQGSHITVKINGHVFTEMIDENPGALKNGIVALQQHAGAGMQIQFKDPKIKFL</sequence>
<dbReference type="Gene3D" id="2.60.120.560">
    <property type="entry name" value="Exo-inulinase, domain 1"/>
    <property type="match status" value="1"/>
</dbReference>
<evidence type="ECO:0000313" key="4">
    <source>
        <dbReference type="Proteomes" id="UP000294616"/>
    </source>
</evidence>
<evidence type="ECO:0000313" key="3">
    <source>
        <dbReference type="EMBL" id="TCK82920.1"/>
    </source>
</evidence>
<feature type="chain" id="PRO_5020385763" evidence="1">
    <location>
        <begin position="28"/>
        <end position="299"/>
    </location>
</feature>
<gene>
    <name evidence="3" type="ORF">C8N28_1507</name>
</gene>
<dbReference type="GO" id="GO:0016787">
    <property type="term" value="F:hydrolase activity"/>
    <property type="evidence" value="ECO:0007669"/>
    <property type="project" value="InterPro"/>
</dbReference>
<dbReference type="RefSeq" id="WP_132223191.1">
    <property type="nucleotide sequence ID" value="NZ_SMGO01000002.1"/>
</dbReference>
<feature type="signal peptide" evidence="1">
    <location>
        <begin position="1"/>
        <end position="27"/>
    </location>
</feature>